<dbReference type="EMBL" id="BNJQ01000028">
    <property type="protein sequence ID" value="GHP10242.1"/>
    <property type="molecule type" value="Genomic_DNA"/>
</dbReference>
<dbReference type="InterPro" id="IPR003593">
    <property type="entry name" value="AAA+_ATPase"/>
</dbReference>
<keyword evidence="1" id="KW-0547">Nucleotide-binding</keyword>
<keyword evidence="2" id="KW-0067">ATP-binding</keyword>
<dbReference type="Proteomes" id="UP000660262">
    <property type="component" value="Unassembled WGS sequence"/>
</dbReference>
<accession>A0A830HSZ7</accession>
<dbReference type="GO" id="GO:0016887">
    <property type="term" value="F:ATP hydrolysis activity"/>
    <property type="evidence" value="ECO:0007669"/>
    <property type="project" value="InterPro"/>
</dbReference>
<dbReference type="InterPro" id="IPR027417">
    <property type="entry name" value="P-loop_NTPase"/>
</dbReference>
<reference evidence="4" key="1">
    <citation type="submission" date="2020-10" db="EMBL/GenBank/DDBJ databases">
        <title>Unveiling of a novel bifunctional photoreceptor, Dualchrome1, isolated from a cosmopolitan green alga.</title>
        <authorList>
            <person name="Suzuki S."/>
            <person name="Kawachi M."/>
        </authorList>
    </citation>
    <scope>NUCLEOTIDE SEQUENCE</scope>
    <source>
        <strain evidence="4">NIES 2893</strain>
    </source>
</reference>
<comment type="caution">
    <text evidence="4">The sequence shown here is derived from an EMBL/GenBank/DDBJ whole genome shotgun (WGS) entry which is preliminary data.</text>
</comment>
<dbReference type="CDD" id="cd19481">
    <property type="entry name" value="RecA-like_protease"/>
    <property type="match status" value="1"/>
</dbReference>
<feature type="domain" description="AAA+ ATPase" evidence="3">
    <location>
        <begin position="249"/>
        <end position="384"/>
    </location>
</feature>
<dbReference type="OrthoDB" id="497326at2759"/>
<evidence type="ECO:0000256" key="2">
    <source>
        <dbReference type="ARBA" id="ARBA00022840"/>
    </source>
</evidence>
<dbReference type="AlphaFoldDB" id="A0A830HSZ7"/>
<dbReference type="InterPro" id="IPR003959">
    <property type="entry name" value="ATPase_AAA_core"/>
</dbReference>
<dbReference type="SUPFAM" id="SSF52540">
    <property type="entry name" value="P-loop containing nucleoside triphosphate hydrolases"/>
    <property type="match status" value="1"/>
</dbReference>
<dbReference type="PANTHER" id="PTHR23077:SF171">
    <property type="entry name" value="NUCLEAR VALOSIN-CONTAINING PROTEIN-LIKE"/>
    <property type="match status" value="1"/>
</dbReference>
<dbReference type="PANTHER" id="PTHR23077">
    <property type="entry name" value="AAA-FAMILY ATPASE"/>
    <property type="match status" value="1"/>
</dbReference>
<organism evidence="4 5">
    <name type="scientific">Pycnococcus provasolii</name>
    <dbReference type="NCBI Taxonomy" id="41880"/>
    <lineage>
        <taxon>Eukaryota</taxon>
        <taxon>Viridiplantae</taxon>
        <taxon>Chlorophyta</taxon>
        <taxon>Pseudoscourfieldiophyceae</taxon>
        <taxon>Pseudoscourfieldiales</taxon>
        <taxon>Pycnococcaceae</taxon>
        <taxon>Pycnococcus</taxon>
    </lineage>
</organism>
<proteinExistence type="predicted"/>
<evidence type="ECO:0000313" key="5">
    <source>
        <dbReference type="Proteomes" id="UP000660262"/>
    </source>
</evidence>
<dbReference type="SMART" id="SM00382">
    <property type="entry name" value="AAA"/>
    <property type="match status" value="1"/>
</dbReference>
<dbReference type="Gene3D" id="3.40.50.300">
    <property type="entry name" value="P-loop containing nucleotide triphosphate hydrolases"/>
    <property type="match status" value="1"/>
</dbReference>
<keyword evidence="5" id="KW-1185">Reference proteome</keyword>
<dbReference type="InterPro" id="IPR050168">
    <property type="entry name" value="AAA_ATPase_domain"/>
</dbReference>
<dbReference type="GO" id="GO:0005524">
    <property type="term" value="F:ATP binding"/>
    <property type="evidence" value="ECO:0007669"/>
    <property type="project" value="UniProtKB-KW"/>
</dbReference>
<name>A0A830HSZ7_9CHLO</name>
<protein>
    <recommendedName>
        <fullName evidence="3">AAA+ ATPase domain-containing protein</fullName>
    </recommendedName>
</protein>
<dbReference type="Gene3D" id="1.10.8.60">
    <property type="match status" value="1"/>
</dbReference>
<evidence type="ECO:0000259" key="3">
    <source>
        <dbReference type="SMART" id="SM00382"/>
    </source>
</evidence>
<sequence>MSASAQRSSGGQPPSAALPPEEAVLKAAVEFFKQESRDFGNKLRQKRKVVIIDDIDLLASQNHEILQEGEGFMAARKTAPEPIRLLKALHDLATEAPHERAVLFYASSAQCLRYVSRPLVVTMPRLNVDDYKHLLSTFLGAEQASNVDVDELFFQFPQLGPADLRTACVPDPSSDITQSWDTNAVLSRVRHFMQGMGGALSVADVEPVEVSTFPGMQEVVDKLEVHVVSPFQNMVNGTSAKLGNKAPEPAQGVILYGPPGTGKTTVCRYLAHRLKSKFFVFRESCFDGGGRWELHDVFARAEAAAPSVLFVDDVDVLFHRGKVAWGGQGDLFRFMLTKLDGIASQSIKDQGKYVCVIMACNDLRILPEALVRSGRIELWVKTKRPNSKTRQKILRKWLNEEGGVLALTQDSAIKEVAEETEEWTCADMRRVVKDARNILAFEEAKADRALTNGDVSMGGNEPASKSPKYASDADRANALLKKAHTALKDMVEDVDFWKDARMAYT</sequence>
<evidence type="ECO:0000313" key="4">
    <source>
        <dbReference type="EMBL" id="GHP10242.1"/>
    </source>
</evidence>
<evidence type="ECO:0000256" key="1">
    <source>
        <dbReference type="ARBA" id="ARBA00022741"/>
    </source>
</evidence>
<dbReference type="Pfam" id="PF00004">
    <property type="entry name" value="AAA"/>
    <property type="match status" value="1"/>
</dbReference>
<gene>
    <name evidence="4" type="ORF">PPROV_000897400</name>
</gene>